<evidence type="ECO:0000313" key="2">
    <source>
        <dbReference type="Proteomes" id="UP000248291"/>
    </source>
</evidence>
<dbReference type="EMBL" id="BGKA01000058">
    <property type="protein sequence ID" value="GBH15573.1"/>
    <property type="molecule type" value="Genomic_DNA"/>
</dbReference>
<gene>
    <name evidence="1" type="ORF">KPSA3_01502</name>
</gene>
<proteinExistence type="predicted"/>
<sequence>MFFPRDTPYMNVFTLHIGAGRAELMAGEKSVRGLHSPRTDLTSTGKVSYKNTCYLT</sequence>
<keyword evidence="1" id="KW-0132">Cell division</keyword>
<keyword evidence="1" id="KW-0131">Cell cycle</keyword>
<comment type="caution">
    <text evidence="1">The sequence shown here is derived from an EMBL/GenBank/DDBJ whole genome shotgun (WGS) entry which is preliminary data.</text>
</comment>
<accession>A0AAN4TJB7</accession>
<evidence type="ECO:0000313" key="1">
    <source>
        <dbReference type="EMBL" id="GBH15573.1"/>
    </source>
</evidence>
<protein>
    <submittedName>
        <fullName evidence="1">Cell division GTPase FtsZ</fullName>
    </submittedName>
</protein>
<dbReference type="GO" id="GO:0051301">
    <property type="term" value="P:cell division"/>
    <property type="evidence" value="ECO:0007669"/>
    <property type="project" value="UniProtKB-KW"/>
</dbReference>
<dbReference type="AlphaFoldDB" id="A0AAN4TJB7"/>
<name>A0AAN4TJB7_PSESF</name>
<dbReference type="Proteomes" id="UP000248291">
    <property type="component" value="Unassembled WGS sequence"/>
</dbReference>
<reference evidence="1 2" key="1">
    <citation type="submission" date="2018-04" db="EMBL/GenBank/DDBJ databases">
        <title>Draft genome sequence of Pseudomonas syringae pv. actinidiae biovar 3 strains isolated from kiwifruit in Kagawa prefecture.</title>
        <authorList>
            <person name="Tabuchi M."/>
            <person name="Saito M."/>
            <person name="Fujiwara S."/>
            <person name="Sasa N."/>
            <person name="Akimitsu K."/>
            <person name="Gomi K."/>
            <person name="Konishi-Sugita S."/>
            <person name="Hamano K."/>
            <person name="Kataoka I."/>
        </authorList>
    </citation>
    <scope>NUCLEOTIDE SEQUENCE [LARGE SCALE GENOMIC DNA]</scope>
    <source>
        <strain evidence="1 2">MAFF212211</strain>
    </source>
</reference>
<organism evidence="1 2">
    <name type="scientific">Pseudomonas syringae pv. actinidiae</name>
    <dbReference type="NCBI Taxonomy" id="103796"/>
    <lineage>
        <taxon>Bacteria</taxon>
        <taxon>Pseudomonadati</taxon>
        <taxon>Pseudomonadota</taxon>
        <taxon>Gammaproteobacteria</taxon>
        <taxon>Pseudomonadales</taxon>
        <taxon>Pseudomonadaceae</taxon>
        <taxon>Pseudomonas</taxon>
        <taxon>Pseudomonas syringae</taxon>
    </lineage>
</organism>